<gene>
    <name evidence="5" type="ORF">C0W53_15240</name>
</gene>
<keyword evidence="6" id="KW-1185">Reference proteome</keyword>
<dbReference type="GO" id="GO:0006310">
    <property type="term" value="P:DNA recombination"/>
    <property type="evidence" value="ECO:0007669"/>
    <property type="project" value="UniProtKB-KW"/>
</dbReference>
<dbReference type="Pfam" id="PF00589">
    <property type="entry name" value="Phage_integrase"/>
    <property type="match status" value="1"/>
</dbReference>
<dbReference type="Proteomes" id="UP000240728">
    <property type="component" value="Unassembled WGS sequence"/>
</dbReference>
<proteinExistence type="predicted"/>
<dbReference type="SUPFAM" id="SSF56349">
    <property type="entry name" value="DNA breaking-rejoining enzymes"/>
    <property type="match status" value="1"/>
</dbReference>
<accession>A0AAX0YUX1</accession>
<protein>
    <submittedName>
        <fullName evidence="5">Integrase</fullName>
    </submittedName>
</protein>
<name>A0AAX0YUX1_9GAMM</name>
<dbReference type="Gene3D" id="1.10.443.10">
    <property type="entry name" value="Intergrase catalytic core"/>
    <property type="match status" value="1"/>
</dbReference>
<organism evidence="5 6">
    <name type="scientific">Photobacterium kishitanii</name>
    <dbReference type="NCBI Taxonomy" id="318456"/>
    <lineage>
        <taxon>Bacteria</taxon>
        <taxon>Pseudomonadati</taxon>
        <taxon>Pseudomonadota</taxon>
        <taxon>Gammaproteobacteria</taxon>
        <taxon>Vibrionales</taxon>
        <taxon>Vibrionaceae</taxon>
        <taxon>Photobacterium</taxon>
    </lineage>
</organism>
<dbReference type="RefSeq" id="WP_045067213.1">
    <property type="nucleotide sequence ID" value="NZ_JZTB01000014.1"/>
</dbReference>
<dbReference type="GO" id="GO:0015074">
    <property type="term" value="P:DNA integration"/>
    <property type="evidence" value="ECO:0007669"/>
    <property type="project" value="UniProtKB-KW"/>
</dbReference>
<dbReference type="GO" id="GO:0003677">
    <property type="term" value="F:DNA binding"/>
    <property type="evidence" value="ECO:0007669"/>
    <property type="project" value="InterPro"/>
</dbReference>
<dbReference type="PANTHER" id="PTHR30349">
    <property type="entry name" value="PHAGE INTEGRASE-RELATED"/>
    <property type="match status" value="1"/>
</dbReference>
<keyword evidence="2" id="KW-0233">DNA recombination</keyword>
<evidence type="ECO:0000256" key="2">
    <source>
        <dbReference type="ARBA" id="ARBA00023172"/>
    </source>
</evidence>
<sequence length="477" mass="54085">MDEFVSKNTLVAGMEPSSEIAFRTKQVRDSVTNPAFSYINSLSATNSIGGRANAKYLIERFTLHFLGPSYEKISWERFINEPSFAIKAIAGYLRYQAQQKAYYSGEEISQEQPFFNLHIKPVLTALSIVGDQLLLQRQITIQQHEAWIDLIFNTDFSKTNHLPYGSLLPSESLITMDLSSVPSNVIKALESFSCFLITSCISRFNWDQFLMAPVVKAMMTNYFDLGIIKNGKKIRPYSPSTVENTYRMLCGVAEHHWLAENMTVERLQRIKAIKLAKGSRNSSGRFITFDDLDSMLSIIDSHPNPIRITRDKAMISLMFYSGLRRQEIVNLRVCDIDWSEFFISVIGKGNKERVVPFSPDSEAANYLREWINILTDSDSEAEFAGQHVFTKVSKSKRVTKSSLTTQSVNDVCKWISVRLSKTISPHDFRHTAATNLLKQGHDLLTVSAVLGHASPNTTQRYDKRGSESLKKTTIQRV</sequence>
<dbReference type="AlphaFoldDB" id="A0AAX0YUX1"/>
<feature type="domain" description="Tyr recombinase" evidence="4">
    <location>
        <begin position="282"/>
        <end position="474"/>
    </location>
</feature>
<feature type="region of interest" description="Disordered" evidence="3">
    <location>
        <begin position="455"/>
        <end position="477"/>
    </location>
</feature>
<comment type="caution">
    <text evidence="5">The sequence shown here is derived from an EMBL/GenBank/DDBJ whole genome shotgun (WGS) entry which is preliminary data.</text>
</comment>
<evidence type="ECO:0000259" key="4">
    <source>
        <dbReference type="PROSITE" id="PS51898"/>
    </source>
</evidence>
<dbReference type="PROSITE" id="PS51898">
    <property type="entry name" value="TYR_RECOMBINASE"/>
    <property type="match status" value="1"/>
</dbReference>
<dbReference type="InterPro" id="IPR050090">
    <property type="entry name" value="Tyrosine_recombinase_XerCD"/>
</dbReference>
<dbReference type="InterPro" id="IPR011010">
    <property type="entry name" value="DNA_brk_join_enz"/>
</dbReference>
<evidence type="ECO:0000256" key="1">
    <source>
        <dbReference type="ARBA" id="ARBA00022908"/>
    </source>
</evidence>
<reference evidence="5 6" key="1">
    <citation type="submission" date="2018-01" db="EMBL/GenBank/DDBJ databases">
        <title>Whole genome sequencing of Histamine producing bacteria.</title>
        <authorList>
            <person name="Butler K."/>
        </authorList>
    </citation>
    <scope>NUCLEOTIDE SEQUENCE [LARGE SCALE GENOMIC DNA]</scope>
    <source>
        <strain evidence="5 6">A1-4</strain>
    </source>
</reference>
<dbReference type="InterPro" id="IPR013762">
    <property type="entry name" value="Integrase-like_cat_sf"/>
</dbReference>
<dbReference type="PANTHER" id="PTHR30349:SF64">
    <property type="entry name" value="PROPHAGE INTEGRASE INTD-RELATED"/>
    <property type="match status" value="1"/>
</dbReference>
<evidence type="ECO:0000313" key="6">
    <source>
        <dbReference type="Proteomes" id="UP000240728"/>
    </source>
</evidence>
<evidence type="ECO:0000256" key="3">
    <source>
        <dbReference type="SAM" id="MobiDB-lite"/>
    </source>
</evidence>
<keyword evidence="1" id="KW-0229">DNA integration</keyword>
<dbReference type="InterPro" id="IPR002104">
    <property type="entry name" value="Integrase_catalytic"/>
</dbReference>
<evidence type="ECO:0000313" key="5">
    <source>
        <dbReference type="EMBL" id="PSX43984.1"/>
    </source>
</evidence>
<dbReference type="EMBL" id="PYOZ01000010">
    <property type="protein sequence ID" value="PSX43984.1"/>
    <property type="molecule type" value="Genomic_DNA"/>
</dbReference>
<feature type="compositionally biased region" description="Basic and acidic residues" evidence="3">
    <location>
        <begin position="460"/>
        <end position="470"/>
    </location>
</feature>